<keyword evidence="3" id="KW-1185">Reference proteome</keyword>
<evidence type="ECO:0000313" key="2">
    <source>
        <dbReference type="EMBL" id="KHG21802.1"/>
    </source>
</evidence>
<organism evidence="2 3">
    <name type="scientific">Gossypium arboreum</name>
    <name type="common">Tree cotton</name>
    <name type="synonym">Gossypium nanking</name>
    <dbReference type="NCBI Taxonomy" id="29729"/>
    <lineage>
        <taxon>Eukaryota</taxon>
        <taxon>Viridiplantae</taxon>
        <taxon>Streptophyta</taxon>
        <taxon>Embryophyta</taxon>
        <taxon>Tracheophyta</taxon>
        <taxon>Spermatophyta</taxon>
        <taxon>Magnoliopsida</taxon>
        <taxon>eudicotyledons</taxon>
        <taxon>Gunneridae</taxon>
        <taxon>Pentapetalae</taxon>
        <taxon>rosids</taxon>
        <taxon>malvids</taxon>
        <taxon>Malvales</taxon>
        <taxon>Malvaceae</taxon>
        <taxon>Malvoideae</taxon>
        <taxon>Gossypium</taxon>
    </lineage>
</organism>
<dbReference type="EMBL" id="KN419680">
    <property type="protein sequence ID" value="KHG21802.1"/>
    <property type="molecule type" value="Genomic_DNA"/>
</dbReference>
<accession>A0A0B0PAG5</accession>
<proteinExistence type="predicted"/>
<evidence type="ECO:0000313" key="1">
    <source>
        <dbReference type="EMBL" id="KHG19229.1"/>
    </source>
</evidence>
<gene>
    <name evidence="1" type="ORF">F383_25608</name>
    <name evidence="2" type="ORF">F383_28425</name>
</gene>
<evidence type="ECO:0000313" key="3">
    <source>
        <dbReference type="Proteomes" id="UP000032142"/>
    </source>
</evidence>
<name>A0A0B0PAG5_GOSAR</name>
<reference evidence="2" key="1">
    <citation type="submission" date="2014-09" db="EMBL/GenBank/DDBJ databases">
        <title>G. arboreum L. cv. AKA8401 A2 genome assembly version 1.0.</title>
        <authorList>
            <person name="Mudge J."/>
            <person name="Ramaraj T."/>
            <person name="Lindquist I.E."/>
            <person name="Bharti A.K."/>
            <person name="Sundararajan A."/>
            <person name="Cameron C.T."/>
            <person name="Woodward J.E."/>
            <person name="May G.D."/>
            <person name="Brubaker C."/>
            <person name="Broadhvest J."/>
            <person name="Wilkins T.A."/>
        </authorList>
    </citation>
    <scope>NUCLEOTIDE SEQUENCE</scope>
</reference>
<dbReference type="EMBL" id="KN412462">
    <property type="protein sequence ID" value="KHG19229.1"/>
    <property type="molecule type" value="Genomic_DNA"/>
</dbReference>
<protein>
    <submittedName>
        <fullName evidence="2">Uncharacterized protein</fullName>
    </submittedName>
</protein>
<reference evidence="3" key="2">
    <citation type="submission" date="2014-09" db="EMBL/GenBank/DDBJ databases">
        <authorList>
            <person name="Mudge J."/>
            <person name="Ramaraj T."/>
            <person name="Lindquist I.E."/>
            <person name="Bharti A.K."/>
            <person name="Sundararajan A."/>
            <person name="Cameron C.T."/>
            <person name="Woodward J.E."/>
            <person name="May G.D."/>
            <person name="Brubaker C."/>
            <person name="Broadhvest J."/>
            <person name="Wilkins T.A."/>
        </authorList>
    </citation>
    <scope>NUCLEOTIDE SEQUENCE</scope>
    <source>
        <strain evidence="3">cv. AKA8401</strain>
    </source>
</reference>
<sequence length="13" mass="1686">MITFSLQYFIYPY</sequence>
<dbReference type="Proteomes" id="UP000032142">
    <property type="component" value="Unassembled WGS sequence"/>
</dbReference>